<dbReference type="EMBL" id="KE525226">
    <property type="protein sequence ID" value="KFB42876.1"/>
    <property type="molecule type" value="Genomic_DNA"/>
</dbReference>
<dbReference type="EMBL" id="ATLV01018264">
    <property type="status" value="NOT_ANNOTATED_CDS"/>
    <property type="molecule type" value="Genomic_DNA"/>
</dbReference>
<dbReference type="EnsemblMetazoa" id="ASIC010631-RA">
    <property type="protein sequence ID" value="ASIC010631-PA"/>
    <property type="gene ID" value="ASIC010631"/>
</dbReference>
<name>A0A084VY32_ANOSI</name>
<accession>A0A084VY32</accession>
<proteinExistence type="predicted"/>
<dbReference type="Proteomes" id="UP000030765">
    <property type="component" value="Unassembled WGS sequence"/>
</dbReference>
<protein>
    <submittedName>
        <fullName evidence="1 2">Aldose 1-epimerase</fullName>
    </submittedName>
</protein>
<dbReference type="AlphaFoldDB" id="A0A084VY32"/>
<gene>
    <name evidence="1" type="ORF">ZHAS_00010631</name>
</gene>
<reference evidence="2" key="2">
    <citation type="submission" date="2020-05" db="UniProtKB">
        <authorList>
            <consortium name="EnsemblMetazoa"/>
        </authorList>
    </citation>
    <scope>IDENTIFICATION</scope>
</reference>
<evidence type="ECO:0000313" key="1">
    <source>
        <dbReference type="EMBL" id="KFB42876.1"/>
    </source>
</evidence>
<organism evidence="1">
    <name type="scientific">Anopheles sinensis</name>
    <name type="common">Mosquito</name>
    <dbReference type="NCBI Taxonomy" id="74873"/>
    <lineage>
        <taxon>Eukaryota</taxon>
        <taxon>Metazoa</taxon>
        <taxon>Ecdysozoa</taxon>
        <taxon>Arthropoda</taxon>
        <taxon>Hexapoda</taxon>
        <taxon>Insecta</taxon>
        <taxon>Pterygota</taxon>
        <taxon>Neoptera</taxon>
        <taxon>Endopterygota</taxon>
        <taxon>Diptera</taxon>
        <taxon>Nematocera</taxon>
        <taxon>Culicoidea</taxon>
        <taxon>Culicidae</taxon>
        <taxon>Anophelinae</taxon>
        <taxon>Anopheles</taxon>
    </lineage>
</organism>
<dbReference type="VEuPathDB" id="VectorBase:ASIC010631"/>
<keyword evidence="3" id="KW-1185">Reference proteome</keyword>
<evidence type="ECO:0000313" key="3">
    <source>
        <dbReference type="Proteomes" id="UP000030765"/>
    </source>
</evidence>
<evidence type="ECO:0000313" key="2">
    <source>
        <dbReference type="EnsemblMetazoa" id="ASIC010631-PA"/>
    </source>
</evidence>
<sequence>MLEWGAIGFDPSLQNKRPWWSAAGVPISSKCLSVPPSPSSGNHPHFTTVCVAPLADFEQQVLYGAFGVPPYRDDVRTSIGVC</sequence>
<reference evidence="1 3" key="1">
    <citation type="journal article" date="2014" name="BMC Genomics">
        <title>Genome sequence of Anopheles sinensis provides insight into genetics basis of mosquito competence for malaria parasites.</title>
        <authorList>
            <person name="Zhou D."/>
            <person name="Zhang D."/>
            <person name="Ding G."/>
            <person name="Shi L."/>
            <person name="Hou Q."/>
            <person name="Ye Y."/>
            <person name="Xu Y."/>
            <person name="Zhou H."/>
            <person name="Xiong C."/>
            <person name="Li S."/>
            <person name="Yu J."/>
            <person name="Hong S."/>
            <person name="Yu X."/>
            <person name="Zou P."/>
            <person name="Chen C."/>
            <person name="Chang X."/>
            <person name="Wang W."/>
            <person name="Lv Y."/>
            <person name="Sun Y."/>
            <person name="Ma L."/>
            <person name="Shen B."/>
            <person name="Zhu C."/>
        </authorList>
    </citation>
    <scope>NUCLEOTIDE SEQUENCE [LARGE SCALE GENOMIC DNA]</scope>
</reference>